<dbReference type="Gene3D" id="3.40.50.2000">
    <property type="entry name" value="Glycogen Phosphorylase B"/>
    <property type="match status" value="2"/>
</dbReference>
<dbReference type="EC" id="2.4.-.-" evidence="3"/>
<name>A0AAU7CDD3_9BACT</name>
<dbReference type="SUPFAM" id="SSF53756">
    <property type="entry name" value="UDP-Glycosyltransferase/glycogen phosphorylase"/>
    <property type="match status" value="1"/>
</dbReference>
<gene>
    <name evidence="3" type="ORF">V5E97_33450</name>
</gene>
<keyword evidence="3" id="KW-0808">Transferase</keyword>
<dbReference type="Pfam" id="PF13439">
    <property type="entry name" value="Glyco_transf_4"/>
    <property type="match status" value="1"/>
</dbReference>
<dbReference type="Pfam" id="PF00534">
    <property type="entry name" value="Glycos_transf_1"/>
    <property type="match status" value="1"/>
</dbReference>
<proteinExistence type="predicted"/>
<sequence length="371" mass="40934">MRKPKIVHLLEASSVMRAETLVNLLMRRFADKYQFTSICIGTPSAPLEEFALGGHPVYFLERKLGLDWRCSRRLACLLQRERADLVHAHQSAALFFGLFARLQYMNPAVLCTDHDRPHPDYPSPRRASINRMLLESRDRVVAASRSVRQALILNEGLLPEQVGVVYNGVANSEIQNVGDAQLIRHQLGVGADTFLILQVAPFELCQNQSLAIQAMEQAVRELPAVRLVLVGAGPELETIRTMVSRSRLEPYVTFLGARSDTSTLLRAADLVLSTSIGKADTSVLIQALAGGCPVVATREGAVAEIVEDRVCGFLVSPGDYGALAEMIVRLGSSPRLREQFALQGRMRAARMFSEQETSDCYAAIYQTMLVP</sequence>
<evidence type="ECO:0000259" key="1">
    <source>
        <dbReference type="Pfam" id="PF00534"/>
    </source>
</evidence>
<evidence type="ECO:0000313" key="3">
    <source>
        <dbReference type="EMBL" id="XBH03176.1"/>
    </source>
</evidence>
<organism evidence="3">
    <name type="scientific">Singulisphaera sp. Ch08</name>
    <dbReference type="NCBI Taxonomy" id="3120278"/>
    <lineage>
        <taxon>Bacteria</taxon>
        <taxon>Pseudomonadati</taxon>
        <taxon>Planctomycetota</taxon>
        <taxon>Planctomycetia</taxon>
        <taxon>Isosphaerales</taxon>
        <taxon>Isosphaeraceae</taxon>
        <taxon>Singulisphaera</taxon>
    </lineage>
</organism>
<dbReference type="GO" id="GO:0016757">
    <property type="term" value="F:glycosyltransferase activity"/>
    <property type="evidence" value="ECO:0007669"/>
    <property type="project" value="UniProtKB-KW"/>
</dbReference>
<keyword evidence="3" id="KW-0328">Glycosyltransferase</keyword>
<dbReference type="EMBL" id="CP155447">
    <property type="protein sequence ID" value="XBH03176.1"/>
    <property type="molecule type" value="Genomic_DNA"/>
</dbReference>
<dbReference type="InterPro" id="IPR028098">
    <property type="entry name" value="Glyco_trans_4-like_N"/>
</dbReference>
<dbReference type="InterPro" id="IPR001296">
    <property type="entry name" value="Glyco_trans_1"/>
</dbReference>
<feature type="domain" description="Glycosyltransferase subfamily 4-like N-terminal" evidence="2">
    <location>
        <begin position="18"/>
        <end position="169"/>
    </location>
</feature>
<dbReference type="RefSeq" id="WP_406695913.1">
    <property type="nucleotide sequence ID" value="NZ_CP155447.1"/>
</dbReference>
<evidence type="ECO:0000259" key="2">
    <source>
        <dbReference type="Pfam" id="PF13439"/>
    </source>
</evidence>
<protein>
    <submittedName>
        <fullName evidence="3">Glycosyltransferase</fullName>
        <ecNumber evidence="3">2.4.-.-</ecNumber>
    </submittedName>
</protein>
<accession>A0AAU7CDD3</accession>
<dbReference type="PANTHER" id="PTHR12526">
    <property type="entry name" value="GLYCOSYLTRANSFERASE"/>
    <property type="match status" value="1"/>
</dbReference>
<dbReference type="AlphaFoldDB" id="A0AAU7CDD3"/>
<feature type="domain" description="Glycosyl transferase family 1" evidence="1">
    <location>
        <begin position="182"/>
        <end position="345"/>
    </location>
</feature>
<reference evidence="3" key="1">
    <citation type="submission" date="2024-05" db="EMBL/GenBank/DDBJ databases">
        <title>Planctomycetes of the genus Singulisphaera possess chitinolytic capabilities.</title>
        <authorList>
            <person name="Ivanova A."/>
        </authorList>
    </citation>
    <scope>NUCLEOTIDE SEQUENCE</scope>
    <source>
        <strain evidence="3">Ch08T</strain>
    </source>
</reference>